<comment type="caution">
    <text evidence="2">The sequence shown here is derived from an EMBL/GenBank/DDBJ whole genome shotgun (WGS) entry which is preliminary data.</text>
</comment>
<evidence type="ECO:0000313" key="2">
    <source>
        <dbReference type="EMBL" id="RVT84894.1"/>
    </source>
</evidence>
<keyword evidence="1" id="KW-0732">Signal</keyword>
<feature type="signal peptide" evidence="1">
    <location>
        <begin position="1"/>
        <end position="20"/>
    </location>
</feature>
<keyword evidence="3" id="KW-1185">Reference proteome</keyword>
<organism evidence="2 3">
    <name type="scientific">Inhella crocodyli</name>
    <dbReference type="NCBI Taxonomy" id="2499851"/>
    <lineage>
        <taxon>Bacteria</taxon>
        <taxon>Pseudomonadati</taxon>
        <taxon>Pseudomonadota</taxon>
        <taxon>Betaproteobacteria</taxon>
        <taxon>Burkholderiales</taxon>
        <taxon>Sphaerotilaceae</taxon>
        <taxon>Inhella</taxon>
    </lineage>
</organism>
<proteinExistence type="predicted"/>
<accession>A0A437LHR4</accession>
<reference evidence="2 3" key="1">
    <citation type="submission" date="2019-01" db="EMBL/GenBank/DDBJ databases">
        <authorList>
            <person name="Chen W.-M."/>
        </authorList>
    </citation>
    <scope>NUCLEOTIDE SEQUENCE [LARGE SCALE GENOMIC DNA]</scope>
    <source>
        <strain evidence="2 3">CCP-18</strain>
    </source>
</reference>
<dbReference type="EMBL" id="SACM01000003">
    <property type="protein sequence ID" value="RVT84894.1"/>
    <property type="molecule type" value="Genomic_DNA"/>
</dbReference>
<sequence length="116" mass="12841">MHRRFVLGLSLAWLAGKAGAATPGWLKGRWELMHDPDGSPKDFLEFGDGNEVLSISERGRVTSGVFAIRDEGIQLSFLLPNGKTVRMLMLPSANQRQLRVKSNSTGNVAVYEKTKR</sequence>
<feature type="chain" id="PRO_5019525114" description="Lipocalin-like domain-containing protein" evidence="1">
    <location>
        <begin position="21"/>
        <end position="116"/>
    </location>
</feature>
<evidence type="ECO:0008006" key="4">
    <source>
        <dbReference type="Google" id="ProtNLM"/>
    </source>
</evidence>
<gene>
    <name evidence="2" type="ORF">EOD73_12280</name>
</gene>
<dbReference type="AlphaFoldDB" id="A0A437LHR4"/>
<evidence type="ECO:0000313" key="3">
    <source>
        <dbReference type="Proteomes" id="UP000288587"/>
    </source>
</evidence>
<name>A0A437LHR4_9BURK</name>
<dbReference type="Proteomes" id="UP000288587">
    <property type="component" value="Unassembled WGS sequence"/>
</dbReference>
<protein>
    <recommendedName>
        <fullName evidence="4">Lipocalin-like domain-containing protein</fullName>
    </recommendedName>
</protein>
<evidence type="ECO:0000256" key="1">
    <source>
        <dbReference type="SAM" id="SignalP"/>
    </source>
</evidence>